<dbReference type="EMBL" id="CP059733">
    <property type="protein sequence ID" value="WDE07841.1"/>
    <property type="molecule type" value="Genomic_DNA"/>
</dbReference>
<dbReference type="Gene3D" id="3.30.450.410">
    <property type="match status" value="1"/>
</dbReference>
<dbReference type="InterPro" id="IPR053717">
    <property type="entry name" value="MerB_lyase_sf"/>
</dbReference>
<sequence>MNLSHSSLHYYIMKHIVDEGRAPKITQLSGAFGVSTNVMVDALKSLQDYHGVVLHPVSSEVWVIHPFSTAPTNFWIESEKGSWWGNCAWCSLGAAALLDCDLTITTTLGGESRQIIIEIAGGQIKNQDIFIHFPIPMVKAWDNVTYTCSTMLMFESESDIDDWCERHGMDKGDVQPINNVWEFSKVWYGNHLNPEWVKWSVDEAKEIFERFKLVNPIWKMPSDGNRF</sequence>
<protein>
    <submittedName>
        <fullName evidence="1">Alkylmercury lyase family protein</fullName>
    </submittedName>
</protein>
<dbReference type="KEGG" id="tvd:SG34_013720"/>
<keyword evidence="1" id="KW-0456">Lyase</keyword>
<dbReference type="Pfam" id="PF03243">
    <property type="entry name" value="MerB"/>
    <property type="match status" value="1"/>
</dbReference>
<proteinExistence type="predicted"/>
<accession>A0AAE9Z6V5</accession>
<evidence type="ECO:0000313" key="2">
    <source>
        <dbReference type="Proteomes" id="UP000032352"/>
    </source>
</evidence>
<dbReference type="AlphaFoldDB" id="A0AAE9Z6V5"/>
<name>A0AAE9Z6V5_9GAMM</name>
<dbReference type="RefSeq" id="WP_044842269.1">
    <property type="nucleotide sequence ID" value="NZ_CP059733.1"/>
</dbReference>
<evidence type="ECO:0000313" key="1">
    <source>
        <dbReference type="EMBL" id="WDE07841.1"/>
    </source>
</evidence>
<dbReference type="Proteomes" id="UP000032352">
    <property type="component" value="Chromosome"/>
</dbReference>
<gene>
    <name evidence="1" type="ORF">SG34_013720</name>
</gene>
<organism evidence="1 2">
    <name type="scientific">Thalassomonas viridans</name>
    <dbReference type="NCBI Taxonomy" id="137584"/>
    <lineage>
        <taxon>Bacteria</taxon>
        <taxon>Pseudomonadati</taxon>
        <taxon>Pseudomonadota</taxon>
        <taxon>Gammaproteobacteria</taxon>
        <taxon>Alteromonadales</taxon>
        <taxon>Colwelliaceae</taxon>
        <taxon>Thalassomonas</taxon>
    </lineage>
</organism>
<reference evidence="1 2" key="1">
    <citation type="journal article" date="2015" name="Genome Announc.">
        <title>Draft Genome Sequences of Marine Isolates of Thalassomonas viridans and Thalassomonas actiniarum.</title>
        <authorList>
            <person name="Olonade I."/>
            <person name="van Zyl L.J."/>
            <person name="Trindade M."/>
        </authorList>
    </citation>
    <scope>NUCLEOTIDE SEQUENCE [LARGE SCALE GENOMIC DNA]</scope>
    <source>
        <strain evidence="1 2">XOM25</strain>
    </source>
</reference>
<reference evidence="1 2" key="2">
    <citation type="journal article" date="2022" name="Mar. Drugs">
        <title>Bioassay-Guided Fractionation Leads to the Detection of Cholic Acid Generated by the Rare Thalassomonas sp.</title>
        <authorList>
            <person name="Pheiffer F."/>
            <person name="Schneider Y.K."/>
            <person name="Hansen E.H."/>
            <person name="Andersen J.H."/>
            <person name="Isaksson J."/>
            <person name="Busche T."/>
            <person name="R C."/>
            <person name="Kalinowski J."/>
            <person name="Zyl L.V."/>
            <person name="Trindade M."/>
        </authorList>
    </citation>
    <scope>NUCLEOTIDE SEQUENCE [LARGE SCALE GENOMIC DNA]</scope>
    <source>
        <strain evidence="1 2">XOM25</strain>
    </source>
</reference>
<keyword evidence="2" id="KW-1185">Reference proteome</keyword>
<dbReference type="InterPro" id="IPR004927">
    <property type="entry name" value="MerB"/>
</dbReference>
<dbReference type="SUPFAM" id="SSF160387">
    <property type="entry name" value="NosL/MerB-like"/>
    <property type="match status" value="1"/>
</dbReference>
<dbReference type="GO" id="GO:0018836">
    <property type="term" value="F:alkylmercury lyase activity"/>
    <property type="evidence" value="ECO:0007669"/>
    <property type="project" value="InterPro"/>
</dbReference>